<dbReference type="AlphaFoldDB" id="A0A941HUH8"/>
<dbReference type="SUPFAM" id="SSF46955">
    <property type="entry name" value="Putative DNA-binding domain"/>
    <property type="match status" value="1"/>
</dbReference>
<name>A0A941HUH8_9CAUL</name>
<evidence type="ECO:0000256" key="1">
    <source>
        <dbReference type="SAM" id="MobiDB-lite"/>
    </source>
</evidence>
<evidence type="ECO:0000313" key="3">
    <source>
        <dbReference type="EMBL" id="MBR7618121.1"/>
    </source>
</evidence>
<sequence length="158" mass="17181">MAPLSLNPRKAKIHRSYSVAEVAALFGVTRGAVRTWCKADLPAVKIAGDLLIYGEELRAFLEKRRAARRAVCPPGSIYCMKCRVPRRPALEEITVTPLMGTAGNIRAPCPHCGASMNRRVSLPRLAESGFAGVGMRPAQSHLDHSPNPSVKPHFDGKE</sequence>
<gene>
    <name evidence="3" type="ORF">JKL49_01865</name>
</gene>
<dbReference type="InterPro" id="IPR041657">
    <property type="entry name" value="HTH_17"/>
</dbReference>
<dbReference type="Proteomes" id="UP000622580">
    <property type="component" value="Unassembled WGS sequence"/>
</dbReference>
<protein>
    <submittedName>
        <fullName evidence="3">Helix-turn-helix domain-containing protein</fullName>
    </submittedName>
</protein>
<reference evidence="3" key="1">
    <citation type="submission" date="2021-04" db="EMBL/GenBank/DDBJ databases">
        <title>Draft genome assembly of strain Phenylobacterium sp. 20VBR1 using MiniION and Illumina platforms.</title>
        <authorList>
            <person name="Thomas F.A."/>
            <person name="Krishnan K.P."/>
            <person name="Sinha R.K."/>
        </authorList>
    </citation>
    <scope>NUCLEOTIDE SEQUENCE</scope>
    <source>
        <strain evidence="3">20VBR1</strain>
    </source>
</reference>
<feature type="region of interest" description="Disordered" evidence="1">
    <location>
        <begin position="135"/>
        <end position="158"/>
    </location>
</feature>
<keyword evidence="4" id="KW-1185">Reference proteome</keyword>
<dbReference type="RefSeq" id="WP_215337917.1">
    <property type="nucleotide sequence ID" value="NZ_JAGSGD010000001.1"/>
</dbReference>
<proteinExistence type="predicted"/>
<evidence type="ECO:0000313" key="4">
    <source>
        <dbReference type="Proteomes" id="UP000622580"/>
    </source>
</evidence>
<dbReference type="InterPro" id="IPR009061">
    <property type="entry name" value="DNA-bd_dom_put_sf"/>
</dbReference>
<accession>A0A941HUH8</accession>
<evidence type="ECO:0000259" key="2">
    <source>
        <dbReference type="Pfam" id="PF12728"/>
    </source>
</evidence>
<dbReference type="EMBL" id="JAGSGD010000001">
    <property type="protein sequence ID" value="MBR7618121.1"/>
    <property type="molecule type" value="Genomic_DNA"/>
</dbReference>
<organism evidence="3 4">
    <name type="scientific">Phenylobacterium glaciei</name>
    <dbReference type="NCBI Taxonomy" id="2803784"/>
    <lineage>
        <taxon>Bacteria</taxon>
        <taxon>Pseudomonadati</taxon>
        <taxon>Pseudomonadota</taxon>
        <taxon>Alphaproteobacteria</taxon>
        <taxon>Caulobacterales</taxon>
        <taxon>Caulobacteraceae</taxon>
        <taxon>Phenylobacterium</taxon>
    </lineage>
</organism>
<feature type="domain" description="Helix-turn-helix" evidence="2">
    <location>
        <begin position="17"/>
        <end position="65"/>
    </location>
</feature>
<comment type="caution">
    <text evidence="3">The sequence shown here is derived from an EMBL/GenBank/DDBJ whole genome shotgun (WGS) entry which is preliminary data.</text>
</comment>
<dbReference type="Pfam" id="PF12728">
    <property type="entry name" value="HTH_17"/>
    <property type="match status" value="1"/>
</dbReference>